<sequence length="190" mass="21447">MSLKDVFASLKDFDPKKDKVGGNSALPAGKYYVSLSGVTHQAKNDREFVMFTFEVLDGDFAGRKENVFPSLELVTSTGKPMPDFVLERSIKTIMKIASVIGFEFDKRIFAGLEDDVTNVYEEIQQAFSSHLGKTLTLEIIESRNKKDPDHPYRNYDFYEAEQPTTPEAIEDPFADNPGSEEEIDESKIPF</sequence>
<evidence type="ECO:0000256" key="1">
    <source>
        <dbReference type="SAM" id="MobiDB-lite"/>
    </source>
</evidence>
<name>A0A8S5MEK9_9CAUD</name>
<evidence type="ECO:0000313" key="2">
    <source>
        <dbReference type="EMBL" id="DAD80379.1"/>
    </source>
</evidence>
<accession>A0A8S5MEK9</accession>
<organism evidence="2">
    <name type="scientific">Siphoviridae sp. ctX581</name>
    <dbReference type="NCBI Taxonomy" id="2826365"/>
    <lineage>
        <taxon>Viruses</taxon>
        <taxon>Duplodnaviria</taxon>
        <taxon>Heunggongvirae</taxon>
        <taxon>Uroviricota</taxon>
        <taxon>Caudoviricetes</taxon>
    </lineage>
</organism>
<feature type="region of interest" description="Disordered" evidence="1">
    <location>
        <begin position="160"/>
        <end position="190"/>
    </location>
</feature>
<reference evidence="2" key="1">
    <citation type="journal article" date="2021" name="Proc. Natl. Acad. Sci. U.S.A.">
        <title>A Catalog of Tens of Thousands of Viruses from Human Metagenomes Reveals Hidden Associations with Chronic Diseases.</title>
        <authorList>
            <person name="Tisza M.J."/>
            <person name="Buck C.B."/>
        </authorList>
    </citation>
    <scope>NUCLEOTIDE SEQUENCE</scope>
    <source>
        <strain evidence="2">CtX581</strain>
    </source>
</reference>
<protein>
    <submittedName>
        <fullName evidence="2">Uncharacterized protein</fullName>
    </submittedName>
</protein>
<feature type="compositionally biased region" description="Acidic residues" evidence="1">
    <location>
        <begin position="168"/>
        <end position="184"/>
    </location>
</feature>
<dbReference type="EMBL" id="BK014883">
    <property type="protein sequence ID" value="DAD80379.1"/>
    <property type="molecule type" value="Genomic_DNA"/>
</dbReference>
<proteinExistence type="predicted"/>